<feature type="transmembrane region" description="Helical" evidence="5">
    <location>
        <begin position="41"/>
        <end position="61"/>
    </location>
</feature>
<evidence type="ECO:0000256" key="5">
    <source>
        <dbReference type="SAM" id="Phobius"/>
    </source>
</evidence>
<evidence type="ECO:0000313" key="8">
    <source>
        <dbReference type="Proteomes" id="UP001595648"/>
    </source>
</evidence>
<evidence type="ECO:0000259" key="6">
    <source>
        <dbReference type="Pfam" id="PF04138"/>
    </source>
</evidence>
<comment type="subcellular location">
    <subcellularLocation>
        <location evidence="1">Membrane</location>
        <topology evidence="1">Multi-pass membrane protein</topology>
    </subcellularLocation>
</comment>
<dbReference type="InterPro" id="IPR007267">
    <property type="entry name" value="GtrA_DPMS_TM"/>
</dbReference>
<proteinExistence type="predicted"/>
<evidence type="ECO:0000256" key="3">
    <source>
        <dbReference type="ARBA" id="ARBA00022989"/>
    </source>
</evidence>
<dbReference type="RefSeq" id="WP_378980288.1">
    <property type="nucleotide sequence ID" value="NZ_JBHRVD010000001.1"/>
</dbReference>
<evidence type="ECO:0000256" key="4">
    <source>
        <dbReference type="ARBA" id="ARBA00023136"/>
    </source>
</evidence>
<dbReference type="EMBL" id="JBHRVD010000001">
    <property type="protein sequence ID" value="MFC3323687.1"/>
    <property type="molecule type" value="Genomic_DNA"/>
</dbReference>
<organism evidence="7 8">
    <name type="scientific">Mesorhizobium cantuariense</name>
    <dbReference type="NCBI Taxonomy" id="1300275"/>
    <lineage>
        <taxon>Bacteria</taxon>
        <taxon>Pseudomonadati</taxon>
        <taxon>Pseudomonadota</taxon>
        <taxon>Alphaproteobacteria</taxon>
        <taxon>Hyphomicrobiales</taxon>
        <taxon>Phyllobacteriaceae</taxon>
        <taxon>Mesorhizobium</taxon>
    </lineage>
</organism>
<name>A0ABV7MRK0_9HYPH</name>
<evidence type="ECO:0000256" key="2">
    <source>
        <dbReference type="ARBA" id="ARBA00022692"/>
    </source>
</evidence>
<keyword evidence="8" id="KW-1185">Reference proteome</keyword>
<feature type="transmembrane region" description="Helical" evidence="5">
    <location>
        <begin position="105"/>
        <end position="126"/>
    </location>
</feature>
<protein>
    <submittedName>
        <fullName evidence="7">GtrA family protein</fullName>
    </submittedName>
</protein>
<feature type="domain" description="GtrA/DPMS transmembrane" evidence="6">
    <location>
        <begin position="13"/>
        <end position="125"/>
    </location>
</feature>
<dbReference type="Pfam" id="PF04138">
    <property type="entry name" value="GtrA_DPMS_TM"/>
    <property type="match status" value="1"/>
</dbReference>
<keyword evidence="3 5" id="KW-1133">Transmembrane helix</keyword>
<keyword evidence="4 5" id="KW-0472">Membrane</keyword>
<accession>A0ABV7MRK0</accession>
<dbReference type="Proteomes" id="UP001595648">
    <property type="component" value="Unassembled WGS sequence"/>
</dbReference>
<comment type="caution">
    <text evidence="7">The sequence shown here is derived from an EMBL/GenBank/DDBJ whole genome shotgun (WGS) entry which is preliminary data.</text>
</comment>
<reference evidence="8" key="1">
    <citation type="journal article" date="2019" name="Int. J. Syst. Evol. Microbiol.">
        <title>The Global Catalogue of Microorganisms (GCM) 10K type strain sequencing project: providing services to taxonomists for standard genome sequencing and annotation.</title>
        <authorList>
            <consortium name="The Broad Institute Genomics Platform"/>
            <consortium name="The Broad Institute Genome Sequencing Center for Infectious Disease"/>
            <person name="Wu L."/>
            <person name="Ma J."/>
        </authorList>
    </citation>
    <scope>NUCLEOTIDE SEQUENCE [LARGE SCALE GENOMIC DNA]</scope>
    <source>
        <strain evidence="8">ICMP 19515</strain>
    </source>
</reference>
<evidence type="ECO:0000256" key="1">
    <source>
        <dbReference type="ARBA" id="ARBA00004141"/>
    </source>
</evidence>
<keyword evidence="2 5" id="KW-0812">Transmembrane</keyword>
<gene>
    <name evidence="7" type="ORF">ACFOJ9_18240</name>
</gene>
<sequence length="131" mass="14204">MTSSARLRQFVIFCAVGLANTGAYFAIANGLHLLGGFTETVSAYLAYVVLVPVSFIGHRKLTFASDAAVLGEWAKFCVVQAMSLLVISVTTYLAHQGYFSGWQTFAIISIAIPALNFLTFQAWVFARKPTA</sequence>
<evidence type="ECO:0000313" key="7">
    <source>
        <dbReference type="EMBL" id="MFC3323687.1"/>
    </source>
</evidence>
<feature type="transmembrane region" description="Helical" evidence="5">
    <location>
        <begin position="12"/>
        <end position="35"/>
    </location>
</feature>
<feature type="transmembrane region" description="Helical" evidence="5">
    <location>
        <begin position="73"/>
        <end position="93"/>
    </location>
</feature>